<dbReference type="Proteomes" id="UP000070444">
    <property type="component" value="Unassembled WGS sequence"/>
</dbReference>
<dbReference type="InterPro" id="IPR032675">
    <property type="entry name" value="LRR_dom_sf"/>
</dbReference>
<protein>
    <recommendedName>
        <fullName evidence="1">F-box/LRR-repeat protein 15/At3g58940/PEG3-like LRR domain-containing protein</fullName>
    </recommendedName>
</protein>
<proteinExistence type="predicted"/>
<dbReference type="AlphaFoldDB" id="A0A137NSQ9"/>
<keyword evidence="3" id="KW-1185">Reference proteome</keyword>
<dbReference type="EMBL" id="KQ964824">
    <property type="protein sequence ID" value="KXN65732.1"/>
    <property type="molecule type" value="Genomic_DNA"/>
</dbReference>
<dbReference type="Gene3D" id="3.80.10.10">
    <property type="entry name" value="Ribonuclease Inhibitor"/>
    <property type="match status" value="1"/>
</dbReference>
<dbReference type="InterPro" id="IPR055411">
    <property type="entry name" value="LRR_FXL15/At3g58940/PEG3-like"/>
</dbReference>
<feature type="domain" description="F-box/LRR-repeat protein 15/At3g58940/PEG3-like LRR" evidence="1">
    <location>
        <begin position="134"/>
        <end position="352"/>
    </location>
</feature>
<evidence type="ECO:0000313" key="3">
    <source>
        <dbReference type="Proteomes" id="UP000070444"/>
    </source>
</evidence>
<dbReference type="Pfam" id="PF24758">
    <property type="entry name" value="LRR_At5g56370"/>
    <property type="match status" value="1"/>
</dbReference>
<gene>
    <name evidence="2" type="ORF">CONCODRAFT_169125</name>
</gene>
<reference evidence="2 3" key="1">
    <citation type="journal article" date="2015" name="Genome Biol. Evol.">
        <title>Phylogenomic analyses indicate that early fungi evolved digesting cell walls of algal ancestors of land plants.</title>
        <authorList>
            <person name="Chang Y."/>
            <person name="Wang S."/>
            <person name="Sekimoto S."/>
            <person name="Aerts A.L."/>
            <person name="Choi C."/>
            <person name="Clum A."/>
            <person name="LaButti K.M."/>
            <person name="Lindquist E.A."/>
            <person name="Yee Ngan C."/>
            <person name="Ohm R.A."/>
            <person name="Salamov A.A."/>
            <person name="Grigoriev I.V."/>
            <person name="Spatafora J.W."/>
            <person name="Berbee M.L."/>
        </authorList>
    </citation>
    <scope>NUCLEOTIDE SEQUENCE [LARGE SCALE GENOMIC DNA]</scope>
    <source>
        <strain evidence="2 3">NRRL 28638</strain>
    </source>
</reference>
<dbReference type="SUPFAM" id="SSF52047">
    <property type="entry name" value="RNI-like"/>
    <property type="match status" value="1"/>
</dbReference>
<name>A0A137NSQ9_CONC2</name>
<organism evidence="2 3">
    <name type="scientific">Conidiobolus coronatus (strain ATCC 28846 / CBS 209.66 / NRRL 28638)</name>
    <name type="common">Delacroixia coronata</name>
    <dbReference type="NCBI Taxonomy" id="796925"/>
    <lineage>
        <taxon>Eukaryota</taxon>
        <taxon>Fungi</taxon>
        <taxon>Fungi incertae sedis</taxon>
        <taxon>Zoopagomycota</taxon>
        <taxon>Entomophthoromycotina</taxon>
        <taxon>Entomophthoromycetes</taxon>
        <taxon>Entomophthorales</taxon>
        <taxon>Ancylistaceae</taxon>
        <taxon>Conidiobolus</taxon>
    </lineage>
</organism>
<sequence>MSDLKIDWNIIFNLREFIICLDFNTLKEFSLLSIQVRNKLKHLLFDRLLLLGYKFKDYFERNNLVNSQIKLITDYAEYLKNHWEIVQDEDKCNQVSENNSEFDILVRELNDSFSKLSKYTTSLKTDILAHTFYALYPAIFSLYNLTQLYIENCSIPLLILINIGKHLKHLKSLSLCFVNIIELAKQQISASSTEFPDSLQELEIYRCQVQLFRSNPIISKLIRTTTPKEATEPSYLLAFTLKNLKKLNLGFINDSYIERLLFQNPNVEELIIKEESARQEDFIKISTMERLKKLTLLDLESNNAILKSFYFDTQVPKFNFVKILKLEFIHDTSLDLDIYYDILVYFPNLKELELDLSYFDFNNSNINNFLKINLKSSSSLDVLSLYFIRIYEEYDSYWSEYYNDIEWCTFINVKCLVLELKSLKVSDIDFTVLPRTLQEIIFKSSDIKKDLKWIEDNIEKLNWDIKYEMNVIRFIK</sequence>
<evidence type="ECO:0000313" key="2">
    <source>
        <dbReference type="EMBL" id="KXN65732.1"/>
    </source>
</evidence>
<evidence type="ECO:0000259" key="1">
    <source>
        <dbReference type="Pfam" id="PF24758"/>
    </source>
</evidence>
<accession>A0A137NSQ9</accession>